<dbReference type="PRINTS" id="PR00080">
    <property type="entry name" value="SDRFAMILY"/>
</dbReference>
<feature type="binding site" evidence="11">
    <location>
        <position position="91"/>
    </location>
    <ligand>
        <name>NADP(+)</name>
        <dbReference type="ChEBI" id="CHEBI:58349"/>
    </ligand>
</feature>
<dbReference type="GO" id="GO:0030497">
    <property type="term" value="P:fatty acid elongation"/>
    <property type="evidence" value="ECO:0007669"/>
    <property type="project" value="UniProtKB-ARBA"/>
</dbReference>
<feature type="binding site" evidence="11">
    <location>
        <begin position="13"/>
        <end position="16"/>
    </location>
    <ligand>
        <name>NADP(+)</name>
        <dbReference type="ChEBI" id="CHEBI:58349"/>
    </ligand>
</feature>
<dbReference type="UniPathway" id="UPA00094"/>
<evidence type="ECO:0000256" key="9">
    <source>
        <dbReference type="ARBA" id="ARBA00023160"/>
    </source>
</evidence>
<comment type="similarity">
    <text evidence="2 12">Belongs to the short-chain dehydrogenases/reductases (SDR) family.</text>
</comment>
<dbReference type="NCBIfam" id="NF004199">
    <property type="entry name" value="PRK05653.1-4"/>
    <property type="match status" value="1"/>
</dbReference>
<evidence type="ECO:0000256" key="1">
    <source>
        <dbReference type="ARBA" id="ARBA00005194"/>
    </source>
</evidence>
<dbReference type="GO" id="GO:0051287">
    <property type="term" value="F:NAD binding"/>
    <property type="evidence" value="ECO:0007669"/>
    <property type="project" value="UniProtKB-UniRule"/>
</dbReference>
<dbReference type="PRINTS" id="PR00081">
    <property type="entry name" value="GDHRDH"/>
</dbReference>
<sequence>MFDLKGKNALVTGGSRGIGRAISMALAKSGAKVFINYAKNEASALEVKEEIESLGNEAVIVGFDVGDRDAAAKAIGEIIESHGPIHILVNNAGITRDSLFMRMKAEDIDEVLRVNLIGAISCTKAVLQPMLKERWGRIINIGSVVGTMGNIGQANYCASKAGLEGFTKAVAREVATRGITCNVIAPGFIETDMTSGLSEKIKDSILSQIPMGRMGSPEDVANACVFLASPEASYITGHVLHVNGGMLCA</sequence>
<keyword evidence="5 12" id="KW-0276">Fatty acid metabolism</keyword>
<gene>
    <name evidence="14" type="ORF">DBT_0836</name>
</gene>
<comment type="caution">
    <text evidence="14">The sequence shown here is derived from an EMBL/GenBank/DDBJ whole genome shotgun (WGS) entry which is preliminary data.</text>
</comment>
<keyword evidence="15" id="KW-1185">Reference proteome</keyword>
<feature type="binding site" evidence="11">
    <location>
        <position position="189"/>
    </location>
    <ligand>
        <name>NADP(+)</name>
        <dbReference type="ChEBI" id="CHEBI:58349"/>
    </ligand>
</feature>
<keyword evidence="4 12" id="KW-0444">Lipid biosynthesis</keyword>
<reference evidence="14 15" key="1">
    <citation type="submission" date="2016-06" db="EMBL/GenBank/DDBJ databases">
        <title>Respiratory ammonification of nitrate coupled to the oxidation of elemental sulfur in deep-sea autotrophic thermophilic bacteria.</title>
        <authorList>
            <person name="Slobodkina G.B."/>
            <person name="Mardanov A.V."/>
            <person name="Ravin N.V."/>
            <person name="Frolova A.A."/>
            <person name="Viryasiv M.B."/>
            <person name="Chernyh N.A."/>
            <person name="Bonch-Osmolovskaya E.A."/>
            <person name="Slobodkin A.I."/>
        </authorList>
    </citation>
    <scope>NUCLEOTIDE SEQUENCE [LARGE SCALE GENOMIC DNA]</scope>
    <source>
        <strain evidence="14 15">S69</strain>
    </source>
</reference>
<evidence type="ECO:0000256" key="8">
    <source>
        <dbReference type="ARBA" id="ARBA00023098"/>
    </source>
</evidence>
<dbReference type="InterPro" id="IPR036291">
    <property type="entry name" value="NAD(P)-bd_dom_sf"/>
</dbReference>
<dbReference type="PROSITE" id="PS00061">
    <property type="entry name" value="ADH_SHORT"/>
    <property type="match status" value="1"/>
</dbReference>
<dbReference type="PATRIC" id="fig|1156395.6.peg.849"/>
<dbReference type="Proteomes" id="UP000093080">
    <property type="component" value="Unassembled WGS sequence"/>
</dbReference>
<accession>A0A1B9F814</accession>
<dbReference type="GO" id="GO:0004316">
    <property type="term" value="F:3-oxoacyl-[acyl-carrier-protein] reductase (NADPH) activity"/>
    <property type="evidence" value="ECO:0007669"/>
    <property type="project" value="UniProtKB-UniRule"/>
</dbReference>
<comment type="pathway">
    <text evidence="1 12">Lipid metabolism; fatty acid biosynthesis.</text>
</comment>
<comment type="catalytic activity">
    <reaction evidence="12">
        <text>a (3R)-hydroxyacyl-[ACP] + NADP(+) = a 3-oxoacyl-[ACP] + NADPH + H(+)</text>
        <dbReference type="Rhea" id="RHEA:17397"/>
        <dbReference type="Rhea" id="RHEA-COMP:9916"/>
        <dbReference type="Rhea" id="RHEA-COMP:9945"/>
        <dbReference type="ChEBI" id="CHEBI:15378"/>
        <dbReference type="ChEBI" id="CHEBI:57783"/>
        <dbReference type="ChEBI" id="CHEBI:58349"/>
        <dbReference type="ChEBI" id="CHEBI:78776"/>
        <dbReference type="ChEBI" id="CHEBI:78827"/>
        <dbReference type="EC" id="1.1.1.100"/>
    </reaction>
</comment>
<dbReference type="NCBIfam" id="NF009466">
    <property type="entry name" value="PRK12826.1-2"/>
    <property type="match status" value="1"/>
</dbReference>
<evidence type="ECO:0000259" key="13">
    <source>
        <dbReference type="SMART" id="SM00822"/>
    </source>
</evidence>
<dbReference type="CDD" id="cd05333">
    <property type="entry name" value="BKR_SDR_c"/>
    <property type="match status" value="1"/>
</dbReference>
<evidence type="ECO:0000256" key="11">
    <source>
        <dbReference type="PIRSR" id="PIRSR611284-2"/>
    </source>
</evidence>
<dbReference type="InterPro" id="IPR050259">
    <property type="entry name" value="SDR"/>
</dbReference>
<comment type="subunit">
    <text evidence="12">Homotetramer.</text>
</comment>
<dbReference type="SUPFAM" id="SSF51735">
    <property type="entry name" value="NAD(P)-binding Rossmann-fold domains"/>
    <property type="match status" value="1"/>
</dbReference>
<dbReference type="InterPro" id="IPR057326">
    <property type="entry name" value="KR_dom"/>
</dbReference>
<name>A0A1B9F814_9BACT</name>
<evidence type="ECO:0000256" key="7">
    <source>
        <dbReference type="ARBA" id="ARBA00023002"/>
    </source>
</evidence>
<comment type="function">
    <text evidence="12">Catalyzes the NADPH-dependent reduction of beta-ketoacyl-ACP substrates to beta-hydroxyacyl-ACP products, the first reductive step in the elongation cycle of fatty acid biosynthesis.</text>
</comment>
<dbReference type="OrthoDB" id="9804774at2"/>
<dbReference type="Gene3D" id="3.40.50.720">
    <property type="entry name" value="NAD(P)-binding Rossmann-like Domain"/>
    <property type="match status" value="1"/>
</dbReference>
<evidence type="ECO:0000256" key="5">
    <source>
        <dbReference type="ARBA" id="ARBA00022832"/>
    </source>
</evidence>
<dbReference type="Pfam" id="PF13561">
    <property type="entry name" value="adh_short_C2"/>
    <property type="match status" value="1"/>
</dbReference>
<dbReference type="EC" id="1.1.1.100" evidence="3 12"/>
<dbReference type="FunFam" id="3.40.50.720:FF:000037">
    <property type="entry name" value="3-oxoacyl-[acyl-carrier-protein] reductase FabG"/>
    <property type="match status" value="1"/>
</dbReference>
<dbReference type="RefSeq" id="WP_067616645.1">
    <property type="nucleotide sequence ID" value="NZ_MAGO01000003.1"/>
</dbReference>
<dbReference type="NCBIfam" id="NF004200">
    <property type="entry name" value="PRK05653.1-5"/>
    <property type="match status" value="1"/>
</dbReference>
<dbReference type="EMBL" id="MAGO01000003">
    <property type="protein sequence ID" value="OCC15911.1"/>
    <property type="molecule type" value="Genomic_DNA"/>
</dbReference>
<evidence type="ECO:0000313" key="14">
    <source>
        <dbReference type="EMBL" id="OCC15911.1"/>
    </source>
</evidence>
<proteinExistence type="inferred from homology"/>
<evidence type="ECO:0000256" key="3">
    <source>
        <dbReference type="ARBA" id="ARBA00012948"/>
    </source>
</evidence>
<protein>
    <recommendedName>
        <fullName evidence="3 12">3-oxoacyl-[acyl-carrier-protein] reductase</fullName>
        <ecNumber evidence="3 12">1.1.1.100</ecNumber>
    </recommendedName>
</protein>
<dbReference type="InterPro" id="IPR002347">
    <property type="entry name" value="SDR_fam"/>
</dbReference>
<organism evidence="14 15">
    <name type="scientific">Dissulfuribacter thermophilus</name>
    <dbReference type="NCBI Taxonomy" id="1156395"/>
    <lineage>
        <taxon>Bacteria</taxon>
        <taxon>Pseudomonadati</taxon>
        <taxon>Thermodesulfobacteriota</taxon>
        <taxon>Dissulfuribacteria</taxon>
        <taxon>Dissulfuribacterales</taxon>
        <taxon>Dissulfuribacteraceae</taxon>
        <taxon>Dissulfuribacter</taxon>
    </lineage>
</organism>
<dbReference type="PANTHER" id="PTHR42879">
    <property type="entry name" value="3-OXOACYL-(ACYL-CARRIER-PROTEIN) REDUCTASE"/>
    <property type="match status" value="1"/>
</dbReference>
<keyword evidence="6 11" id="KW-0521">NADP</keyword>
<feature type="domain" description="Ketoreductase" evidence="13">
    <location>
        <begin position="7"/>
        <end position="192"/>
    </location>
</feature>
<evidence type="ECO:0000256" key="12">
    <source>
        <dbReference type="RuleBase" id="RU366074"/>
    </source>
</evidence>
<dbReference type="InterPro" id="IPR011284">
    <property type="entry name" value="3oxo_ACP_reduc"/>
</dbReference>
<dbReference type="NCBIfam" id="TIGR01830">
    <property type="entry name" value="3oxo_ACP_reduc"/>
    <property type="match status" value="1"/>
</dbReference>
<dbReference type="PANTHER" id="PTHR42879:SF2">
    <property type="entry name" value="3-OXOACYL-[ACYL-CARRIER-PROTEIN] REDUCTASE FABG"/>
    <property type="match status" value="1"/>
</dbReference>
<keyword evidence="7 12" id="KW-0560">Oxidoreductase</keyword>
<evidence type="ECO:0000256" key="4">
    <source>
        <dbReference type="ARBA" id="ARBA00022516"/>
    </source>
</evidence>
<dbReference type="AlphaFoldDB" id="A0A1B9F814"/>
<evidence type="ECO:0000256" key="2">
    <source>
        <dbReference type="ARBA" id="ARBA00006484"/>
    </source>
</evidence>
<evidence type="ECO:0000256" key="10">
    <source>
        <dbReference type="PIRSR" id="PIRSR611284-1"/>
    </source>
</evidence>
<keyword evidence="8 12" id="KW-0443">Lipid metabolism</keyword>
<dbReference type="SMART" id="SM00822">
    <property type="entry name" value="PKS_KR"/>
    <property type="match status" value="1"/>
</dbReference>
<dbReference type="STRING" id="1156395.DBT_0836"/>
<feature type="active site" description="Proton acceptor" evidence="10">
    <location>
        <position position="156"/>
    </location>
</feature>
<keyword evidence="9 12" id="KW-0275">Fatty acid biosynthesis</keyword>
<dbReference type="InterPro" id="IPR020904">
    <property type="entry name" value="Sc_DH/Rdtase_CS"/>
</dbReference>
<dbReference type="NCBIfam" id="NF005559">
    <property type="entry name" value="PRK07231.1"/>
    <property type="match status" value="1"/>
</dbReference>
<evidence type="ECO:0000313" key="15">
    <source>
        <dbReference type="Proteomes" id="UP000093080"/>
    </source>
</evidence>
<feature type="binding site" evidence="11">
    <location>
        <begin position="156"/>
        <end position="160"/>
    </location>
    <ligand>
        <name>NADP(+)</name>
        <dbReference type="ChEBI" id="CHEBI:58349"/>
    </ligand>
</feature>
<evidence type="ECO:0000256" key="6">
    <source>
        <dbReference type="ARBA" id="ARBA00022857"/>
    </source>
</evidence>